<dbReference type="InterPro" id="IPR002885">
    <property type="entry name" value="PPR_rpt"/>
</dbReference>
<accession>A0A2R6WLA3</accession>
<dbReference type="PANTHER" id="PTHR47447">
    <property type="entry name" value="OS03G0856100 PROTEIN"/>
    <property type="match status" value="1"/>
</dbReference>
<feature type="repeat" description="PPR" evidence="3">
    <location>
        <begin position="417"/>
        <end position="451"/>
    </location>
</feature>
<feature type="repeat" description="PPR" evidence="3">
    <location>
        <begin position="558"/>
        <end position="592"/>
    </location>
</feature>
<dbReference type="Gramene" id="Mp5g00440.1">
    <property type="protein sequence ID" value="Mp5g00440.1.cds"/>
    <property type="gene ID" value="Mp5g00440"/>
</dbReference>
<sequence length="791" mass="88412">MKSSSFTSCVIRANSAKYKKIHSGLGLLLQNQALPGSLRSLVGKSNAQGAGNYGAQHFELAANVSNSGEPVASSLAGPAPLDVLDKLSATDVTVAPKGANQAEVVIGFHERMLEFSKRLLAHSTPVTYGRLAAASFYQTGFSKLHRRCISQISGQKLLEENKTGVSGVVEGNSENSSSAYNNDSTNELLDLWRSEQEQETLDDNDTLSTTRSAHADEVIPFEDFISSELQETEDASDASDVQLQGGEALTLNDLLSTLNSIEKTDDLYAKLRPFSGKISAKDATTVMKLLNDKRLCFSFYNWVKQQGTYTADLPFLLAVVRFLLETGKFEKLVHVTQDLFDAGFTLDSGTYCRIINQASSKSRITICEWWFQKMKERGCWPDAMTYNTMIHAYALARLPDKAFATFEEMNERGIQPDIHTFGHLLLACQRKGDAELAHNYFLQMGNYGLSPDLVTCSILLDTYGKLGKAAEAAEAFKEMQKAGITPDAIAYNSLINAYGKAGMMDEAASTFHEYQKEAGQYPDKVVFWTMLHLYTQAGLLQQALSVKKMMRVAGLPVDASCYTKLIDGFRRMERWEDAIRGFKEMQRYKYPIDPQTYEMMMKIYTKVGHHVECERIFDQMMQKGITKKVIFYEIMIQIYKRTKNLTNATRIYELMKRNECQPNRNICNTMIHMYAKAGMHLASERIVREMQAAGLKLKKDTFLSLIKSYAVYGQFDSARDVYVVMRETGVQPDYELAELMVEVFVKVGQVQEAKILLKEIVDAGIKPSKRMVATVIEAGGASVDSKDSSST</sequence>
<dbReference type="Gene3D" id="1.25.40.10">
    <property type="entry name" value="Tetratricopeptide repeat domain"/>
    <property type="match status" value="3"/>
</dbReference>
<dbReference type="Pfam" id="PF01535">
    <property type="entry name" value="PPR"/>
    <property type="match status" value="2"/>
</dbReference>
<dbReference type="Proteomes" id="UP000244005">
    <property type="component" value="Unassembled WGS sequence"/>
</dbReference>
<proteinExistence type="inferred from homology"/>
<reference evidence="5" key="2">
    <citation type="submission" date="2017-12" db="EMBL/GenBank/DDBJ databases">
        <title>WGS assembly of Marchantia polymorpha.</title>
        <authorList>
            <person name="Bowman J.L."/>
            <person name="Kohchi T."/>
            <person name="Yamato K.T."/>
            <person name="Jenkins J."/>
            <person name="Shu S."/>
            <person name="Ishizaki K."/>
            <person name="Yamaoka S."/>
            <person name="Nishihama R."/>
            <person name="Nakamura Y."/>
            <person name="Berger F."/>
            <person name="Adam C."/>
            <person name="Aki S.S."/>
            <person name="Althoff F."/>
            <person name="Araki T."/>
            <person name="Arteaga-Vazquez M.A."/>
            <person name="Balasubrmanian S."/>
            <person name="Bauer D."/>
            <person name="Boehm C.R."/>
            <person name="Briginshaw L."/>
            <person name="Caballero-Perez J."/>
            <person name="Catarino B."/>
            <person name="Chen F."/>
            <person name="Chiyoda S."/>
            <person name="Chovatia M."/>
            <person name="Davies K.M."/>
            <person name="Delmans M."/>
            <person name="Demura T."/>
            <person name="Dierschke T."/>
            <person name="Dolan L."/>
            <person name="Dorantes-Acosta A.E."/>
            <person name="Eklund D.M."/>
            <person name="Florent S.N."/>
            <person name="Flores-Sandoval E."/>
            <person name="Fujiyama A."/>
            <person name="Fukuzawa H."/>
            <person name="Galik B."/>
            <person name="Grimanelli D."/>
            <person name="Grimwood J."/>
            <person name="Grossniklaus U."/>
            <person name="Hamada T."/>
            <person name="Haseloff J."/>
            <person name="Hetherington A.J."/>
            <person name="Higo A."/>
            <person name="Hirakawa Y."/>
            <person name="Hundley H.N."/>
            <person name="Ikeda Y."/>
            <person name="Inoue K."/>
            <person name="Inoue S."/>
            <person name="Ishida S."/>
            <person name="Jia Q."/>
            <person name="Kakita M."/>
            <person name="Kanazawa T."/>
            <person name="Kawai Y."/>
            <person name="Kawashima T."/>
            <person name="Kennedy M."/>
            <person name="Kinose K."/>
            <person name="Kinoshita T."/>
            <person name="Kohara Y."/>
            <person name="Koide E."/>
            <person name="Komatsu K."/>
            <person name="Kopischke S."/>
            <person name="Kubo M."/>
            <person name="Kyozuka J."/>
            <person name="Lagercrantz U."/>
            <person name="Lin S.S."/>
            <person name="Lindquist E."/>
            <person name="Lipzen A.M."/>
            <person name="Lu C."/>
            <person name="Luna E.D."/>
            <person name="Martienssen R.A."/>
            <person name="Minamino N."/>
            <person name="Mizutani M."/>
            <person name="Mizutani M."/>
            <person name="Mochizuki N."/>
            <person name="Monte I."/>
            <person name="Mosher R."/>
            <person name="Nagasaki H."/>
            <person name="Nakagami H."/>
            <person name="Naramoto S."/>
            <person name="Nishitani K."/>
            <person name="Ohtani M."/>
            <person name="Okamoto T."/>
            <person name="Okumura M."/>
            <person name="Phillips J."/>
            <person name="Pollak B."/>
            <person name="Reinders A."/>
            <person name="Roevekamp M."/>
            <person name="Sano R."/>
            <person name="Sawa S."/>
            <person name="Schmid M.W."/>
            <person name="Shirakawa M."/>
            <person name="Solano R."/>
            <person name="Spunde A."/>
            <person name="Suetsugu N."/>
            <person name="Sugano S."/>
            <person name="Sugiyama A."/>
            <person name="Sun R."/>
            <person name="Suzuki Y."/>
            <person name="Takenaka M."/>
            <person name="Takezawa D."/>
            <person name="Tomogane H."/>
            <person name="Tsuzuki M."/>
            <person name="Ueda T."/>
            <person name="Umeda M."/>
            <person name="Ward J.M."/>
            <person name="Watanabe Y."/>
            <person name="Yazaki K."/>
            <person name="Yokoyama R."/>
            <person name="Yoshitake Y."/>
            <person name="Yotsui I."/>
            <person name="Zachgo S."/>
            <person name="Schmutz J."/>
        </authorList>
    </citation>
    <scope>NUCLEOTIDE SEQUENCE [LARGE SCALE GENOMIC DNA]</scope>
    <source>
        <strain evidence="5">Tak-1</strain>
    </source>
</reference>
<dbReference type="Gramene" id="Mp5g00440.2">
    <property type="protein sequence ID" value="Mp5g00440.2.cds"/>
    <property type="gene ID" value="Mp5g00440"/>
</dbReference>
<feature type="repeat" description="PPR" evidence="3">
    <location>
        <begin position="628"/>
        <end position="662"/>
    </location>
</feature>
<evidence type="ECO:0000256" key="2">
    <source>
        <dbReference type="ARBA" id="ARBA00022737"/>
    </source>
</evidence>
<evidence type="ECO:0000313" key="5">
    <source>
        <dbReference type="EMBL" id="PTQ34638.1"/>
    </source>
</evidence>
<feature type="repeat" description="PPR" evidence="3">
    <location>
        <begin position="487"/>
        <end position="522"/>
    </location>
</feature>
<evidence type="ECO:0000313" key="6">
    <source>
        <dbReference type="Proteomes" id="UP000244005"/>
    </source>
</evidence>
<dbReference type="OrthoDB" id="185373at2759"/>
<name>A0A2R6WLA3_MARPO</name>
<reference evidence="6" key="1">
    <citation type="journal article" date="2017" name="Cell">
        <title>Insights into land plant evolution garnered from the Marchantia polymorpha genome.</title>
        <authorList>
            <person name="Bowman J.L."/>
            <person name="Kohchi T."/>
            <person name="Yamato K.T."/>
            <person name="Jenkins J."/>
            <person name="Shu S."/>
            <person name="Ishizaki K."/>
            <person name="Yamaoka S."/>
            <person name="Nishihama R."/>
            <person name="Nakamura Y."/>
            <person name="Berger F."/>
            <person name="Adam C."/>
            <person name="Aki S.S."/>
            <person name="Althoff F."/>
            <person name="Araki T."/>
            <person name="Arteaga-Vazquez M.A."/>
            <person name="Balasubrmanian S."/>
            <person name="Barry K."/>
            <person name="Bauer D."/>
            <person name="Boehm C.R."/>
            <person name="Briginshaw L."/>
            <person name="Caballero-Perez J."/>
            <person name="Catarino B."/>
            <person name="Chen F."/>
            <person name="Chiyoda S."/>
            <person name="Chovatia M."/>
            <person name="Davies K.M."/>
            <person name="Delmans M."/>
            <person name="Demura T."/>
            <person name="Dierschke T."/>
            <person name="Dolan L."/>
            <person name="Dorantes-Acosta A.E."/>
            <person name="Eklund D.M."/>
            <person name="Florent S.N."/>
            <person name="Flores-Sandoval E."/>
            <person name="Fujiyama A."/>
            <person name="Fukuzawa H."/>
            <person name="Galik B."/>
            <person name="Grimanelli D."/>
            <person name="Grimwood J."/>
            <person name="Grossniklaus U."/>
            <person name="Hamada T."/>
            <person name="Haseloff J."/>
            <person name="Hetherington A.J."/>
            <person name="Higo A."/>
            <person name="Hirakawa Y."/>
            <person name="Hundley H.N."/>
            <person name="Ikeda Y."/>
            <person name="Inoue K."/>
            <person name="Inoue S.I."/>
            <person name="Ishida S."/>
            <person name="Jia Q."/>
            <person name="Kakita M."/>
            <person name="Kanazawa T."/>
            <person name="Kawai Y."/>
            <person name="Kawashima T."/>
            <person name="Kennedy M."/>
            <person name="Kinose K."/>
            <person name="Kinoshita T."/>
            <person name="Kohara Y."/>
            <person name="Koide E."/>
            <person name="Komatsu K."/>
            <person name="Kopischke S."/>
            <person name="Kubo M."/>
            <person name="Kyozuka J."/>
            <person name="Lagercrantz U."/>
            <person name="Lin S.S."/>
            <person name="Lindquist E."/>
            <person name="Lipzen A.M."/>
            <person name="Lu C.W."/>
            <person name="De Luna E."/>
            <person name="Martienssen R.A."/>
            <person name="Minamino N."/>
            <person name="Mizutani M."/>
            <person name="Mizutani M."/>
            <person name="Mochizuki N."/>
            <person name="Monte I."/>
            <person name="Mosher R."/>
            <person name="Nagasaki H."/>
            <person name="Nakagami H."/>
            <person name="Naramoto S."/>
            <person name="Nishitani K."/>
            <person name="Ohtani M."/>
            <person name="Okamoto T."/>
            <person name="Okumura M."/>
            <person name="Phillips J."/>
            <person name="Pollak B."/>
            <person name="Reinders A."/>
            <person name="Rovekamp M."/>
            <person name="Sano R."/>
            <person name="Sawa S."/>
            <person name="Schmid M.W."/>
            <person name="Shirakawa M."/>
            <person name="Solano R."/>
            <person name="Spunde A."/>
            <person name="Suetsugu N."/>
            <person name="Sugano S."/>
            <person name="Sugiyama A."/>
            <person name="Sun R."/>
            <person name="Suzuki Y."/>
            <person name="Takenaka M."/>
            <person name="Takezawa D."/>
            <person name="Tomogane H."/>
            <person name="Tsuzuki M."/>
            <person name="Ueda T."/>
            <person name="Umeda M."/>
            <person name="Ward J.M."/>
            <person name="Watanabe Y."/>
            <person name="Yazaki K."/>
            <person name="Yokoyama R."/>
            <person name="Yoshitake Y."/>
            <person name="Yotsui I."/>
            <person name="Zachgo S."/>
            <person name="Schmutz J."/>
        </authorList>
    </citation>
    <scope>NUCLEOTIDE SEQUENCE [LARGE SCALE GENOMIC DNA]</scope>
    <source>
        <strain evidence="6">Tak-1</strain>
    </source>
</reference>
<feature type="repeat" description="PPR" evidence="3">
    <location>
        <begin position="733"/>
        <end position="767"/>
    </location>
</feature>
<keyword evidence="6" id="KW-1185">Reference proteome</keyword>
<dbReference type="AlphaFoldDB" id="A0A2R6WLA3"/>
<dbReference type="EMBL" id="KZ772750">
    <property type="protein sequence ID" value="PTQ34637.1"/>
    <property type="molecule type" value="Genomic_DNA"/>
</dbReference>
<feature type="repeat" description="PPR" evidence="3">
    <location>
        <begin position="663"/>
        <end position="697"/>
    </location>
</feature>
<dbReference type="PANTHER" id="PTHR47447:SF17">
    <property type="entry name" value="OS12G0638900 PROTEIN"/>
    <property type="match status" value="1"/>
</dbReference>
<feature type="domain" description="PROP1-like PPR" evidence="4">
    <location>
        <begin position="613"/>
        <end position="777"/>
    </location>
</feature>
<feature type="repeat" description="PPR" evidence="3">
    <location>
        <begin position="593"/>
        <end position="627"/>
    </location>
</feature>
<evidence type="ECO:0000259" key="4">
    <source>
        <dbReference type="Pfam" id="PF17177"/>
    </source>
</evidence>
<dbReference type="NCBIfam" id="TIGR00756">
    <property type="entry name" value="PPR"/>
    <property type="match status" value="7"/>
</dbReference>
<dbReference type="Pfam" id="PF13041">
    <property type="entry name" value="PPR_2"/>
    <property type="match status" value="1"/>
</dbReference>
<evidence type="ECO:0000256" key="1">
    <source>
        <dbReference type="ARBA" id="ARBA00007626"/>
    </source>
</evidence>
<keyword evidence="2" id="KW-0677">Repeat</keyword>
<protein>
    <recommendedName>
        <fullName evidence="4">PROP1-like PPR domain-containing protein</fullName>
    </recommendedName>
</protein>
<dbReference type="InterPro" id="IPR011990">
    <property type="entry name" value="TPR-like_helical_dom_sf"/>
</dbReference>
<organism evidence="5 6">
    <name type="scientific">Marchantia polymorpha</name>
    <name type="common">Common liverwort</name>
    <name type="synonym">Marchantia aquatica</name>
    <dbReference type="NCBI Taxonomy" id="3197"/>
    <lineage>
        <taxon>Eukaryota</taxon>
        <taxon>Viridiplantae</taxon>
        <taxon>Streptophyta</taxon>
        <taxon>Embryophyta</taxon>
        <taxon>Marchantiophyta</taxon>
        <taxon>Marchantiopsida</taxon>
        <taxon>Marchantiidae</taxon>
        <taxon>Marchantiales</taxon>
        <taxon>Marchantiaceae</taxon>
        <taxon>Marchantia</taxon>
    </lineage>
</organism>
<gene>
    <name evidence="5" type="ORF">MARPO_0078s0043</name>
</gene>
<dbReference type="Pfam" id="PF17177">
    <property type="entry name" value="PPR_long"/>
    <property type="match status" value="1"/>
</dbReference>
<dbReference type="EMBL" id="KZ772750">
    <property type="protein sequence ID" value="PTQ34638.1"/>
    <property type="molecule type" value="Genomic_DNA"/>
</dbReference>
<dbReference type="Pfam" id="PF13812">
    <property type="entry name" value="PPR_3"/>
    <property type="match status" value="1"/>
</dbReference>
<feature type="repeat" description="PPR" evidence="3">
    <location>
        <begin position="382"/>
        <end position="416"/>
    </location>
</feature>
<dbReference type="InterPro" id="IPR033443">
    <property type="entry name" value="PROP1-like_PPR_dom"/>
</dbReference>
<feature type="repeat" description="PPR" evidence="3">
    <location>
        <begin position="452"/>
        <end position="486"/>
    </location>
</feature>
<dbReference type="PROSITE" id="PS51375">
    <property type="entry name" value="PPR"/>
    <property type="match status" value="10"/>
</dbReference>
<evidence type="ECO:0000256" key="3">
    <source>
        <dbReference type="PROSITE-ProRule" id="PRU00708"/>
    </source>
</evidence>
<comment type="similarity">
    <text evidence="1">Belongs to the PPR family. P subfamily.</text>
</comment>
<dbReference type="SUPFAM" id="SSF48452">
    <property type="entry name" value="TPR-like"/>
    <property type="match status" value="1"/>
</dbReference>
<dbReference type="OMA" id="RKIMNIC"/>
<feature type="repeat" description="PPR" evidence="3">
    <location>
        <begin position="698"/>
        <end position="732"/>
    </location>
</feature>